<evidence type="ECO:0000313" key="2">
    <source>
        <dbReference type="EMBL" id="SHK36824.1"/>
    </source>
</evidence>
<dbReference type="PANTHER" id="PTHR43404">
    <property type="entry name" value="LIPOPOLYSACCHARIDE CHOLINEPHOSPHOTRANSFERASE LICD"/>
    <property type="match status" value="1"/>
</dbReference>
<name>A0A1M6RWE0_XYLRU</name>
<dbReference type="Pfam" id="PF04991">
    <property type="entry name" value="LicD"/>
    <property type="match status" value="1"/>
</dbReference>
<dbReference type="PANTHER" id="PTHR43404:SF2">
    <property type="entry name" value="LIPOPOLYSACCHARIDE CHOLINEPHOSPHOTRANSFERASE LICD"/>
    <property type="match status" value="1"/>
</dbReference>
<dbReference type="InterPro" id="IPR007074">
    <property type="entry name" value="LicD/FKTN/FKRP_NTP_transf"/>
</dbReference>
<dbReference type="AlphaFoldDB" id="A0A1M6RWE0"/>
<evidence type="ECO:0000259" key="1">
    <source>
        <dbReference type="Pfam" id="PF04991"/>
    </source>
</evidence>
<reference evidence="2 3" key="1">
    <citation type="submission" date="2016-11" db="EMBL/GenBank/DDBJ databases">
        <authorList>
            <person name="Jaros S."/>
            <person name="Januszkiewicz K."/>
            <person name="Wedrychowicz H."/>
        </authorList>
    </citation>
    <scope>NUCLEOTIDE SEQUENCE [LARGE SCALE GENOMIC DNA]</scope>
    <source>
        <strain evidence="2 3">KHT3</strain>
    </source>
</reference>
<dbReference type="GO" id="GO:0009100">
    <property type="term" value="P:glycoprotein metabolic process"/>
    <property type="evidence" value="ECO:0007669"/>
    <property type="project" value="UniProtKB-ARBA"/>
</dbReference>
<dbReference type="Proteomes" id="UP000184130">
    <property type="component" value="Unassembled WGS sequence"/>
</dbReference>
<feature type="domain" description="LicD/FKTN/FKRP nucleotidyltransferase" evidence="1">
    <location>
        <begin position="24"/>
        <end position="240"/>
    </location>
</feature>
<accession>A0A1M6RWE0</accession>
<dbReference type="OrthoDB" id="9786100at2"/>
<dbReference type="InterPro" id="IPR052942">
    <property type="entry name" value="LPS_cholinephosphotransferase"/>
</dbReference>
<gene>
    <name evidence="2" type="ORF">SAMN05216463_102150</name>
</gene>
<dbReference type="GO" id="GO:0016740">
    <property type="term" value="F:transferase activity"/>
    <property type="evidence" value="ECO:0007669"/>
    <property type="project" value="UniProtKB-KW"/>
</dbReference>
<proteinExistence type="predicted"/>
<protein>
    <submittedName>
        <fullName evidence="2">Lipopolysaccharide cholinephosphotransferase</fullName>
    </submittedName>
</protein>
<keyword evidence="2" id="KW-0808">Transferase</keyword>
<dbReference type="EMBL" id="FRBD01000002">
    <property type="protein sequence ID" value="SHK36824.1"/>
    <property type="molecule type" value="Genomic_DNA"/>
</dbReference>
<sequence>MANYDIETLHQHILQILLTVDKVCREHNIRYYCWAGTMLGAIRHKGFIPWDDDMDICMPRPDYDRFLKHSHEWLPKPLEALSIETSPTYPGSFAKIVDSSTTLIERGHSDYVAGIYIDVFPIDGAPKSKIARRLAVTRYKLCDKLLYFLHRDPYKHGHGPSSWPVLLIQKLFTHEWARKQLLAANLAYDYETSDYVLDYDDGISGVMPKHILGTPQPFDFDGHQVMGVEHYDEYLRNKYGDYMVVPPHDNQRQHNFFYLDYNLPYRDYKDKRSFVSHDSASQ</sequence>
<organism evidence="2 3">
    <name type="scientific">Xylanibacter ruminicola</name>
    <name type="common">Prevotella ruminicola</name>
    <dbReference type="NCBI Taxonomy" id="839"/>
    <lineage>
        <taxon>Bacteria</taxon>
        <taxon>Pseudomonadati</taxon>
        <taxon>Bacteroidota</taxon>
        <taxon>Bacteroidia</taxon>
        <taxon>Bacteroidales</taxon>
        <taxon>Prevotellaceae</taxon>
        <taxon>Xylanibacter</taxon>
    </lineage>
</organism>
<dbReference type="RefSeq" id="WP_073204482.1">
    <property type="nucleotide sequence ID" value="NZ_FRBD01000002.1"/>
</dbReference>
<evidence type="ECO:0000313" key="3">
    <source>
        <dbReference type="Proteomes" id="UP000184130"/>
    </source>
</evidence>